<evidence type="ECO:0000313" key="2">
    <source>
        <dbReference type="Proteomes" id="UP000597444"/>
    </source>
</evidence>
<gene>
    <name evidence="1" type="ORF">KSF_028470</name>
</gene>
<comment type="caution">
    <text evidence="1">The sequence shown here is derived from an EMBL/GenBank/DDBJ whole genome shotgun (WGS) entry which is preliminary data.</text>
</comment>
<organism evidence="1 2">
    <name type="scientific">Reticulibacter mediterranei</name>
    <dbReference type="NCBI Taxonomy" id="2778369"/>
    <lineage>
        <taxon>Bacteria</taxon>
        <taxon>Bacillati</taxon>
        <taxon>Chloroflexota</taxon>
        <taxon>Ktedonobacteria</taxon>
        <taxon>Ktedonobacterales</taxon>
        <taxon>Reticulibacteraceae</taxon>
        <taxon>Reticulibacter</taxon>
    </lineage>
</organism>
<name>A0A8J3MZ63_9CHLR</name>
<proteinExistence type="predicted"/>
<sequence length="63" mass="6896">MNPEMHSPCCSRAITDPDCKKSSLTKLPTASYNYKLSGKGTVRALQASFPNTKTKQRGVLYAC</sequence>
<dbReference type="AlphaFoldDB" id="A0A8J3MZ63"/>
<keyword evidence="2" id="KW-1185">Reference proteome</keyword>
<evidence type="ECO:0000313" key="1">
    <source>
        <dbReference type="EMBL" id="GHO92799.1"/>
    </source>
</evidence>
<reference evidence="1" key="1">
    <citation type="submission" date="2020-10" db="EMBL/GenBank/DDBJ databases">
        <title>Taxonomic study of unclassified bacteria belonging to the class Ktedonobacteria.</title>
        <authorList>
            <person name="Yabe S."/>
            <person name="Wang C.M."/>
            <person name="Zheng Y."/>
            <person name="Sakai Y."/>
            <person name="Cavaletti L."/>
            <person name="Monciardini P."/>
            <person name="Donadio S."/>
        </authorList>
    </citation>
    <scope>NUCLEOTIDE SEQUENCE</scope>
    <source>
        <strain evidence="1">ID150040</strain>
    </source>
</reference>
<dbReference type="Proteomes" id="UP000597444">
    <property type="component" value="Unassembled WGS sequence"/>
</dbReference>
<dbReference type="EMBL" id="BNJK01000001">
    <property type="protein sequence ID" value="GHO92799.1"/>
    <property type="molecule type" value="Genomic_DNA"/>
</dbReference>
<protein>
    <submittedName>
        <fullName evidence="1">Uncharacterized protein</fullName>
    </submittedName>
</protein>
<accession>A0A8J3MZ63</accession>